<gene>
    <name evidence="4" type="primary">cysK_1</name>
    <name evidence="4" type="ORF">ERS852470_00312</name>
</gene>
<evidence type="ECO:0000313" key="5">
    <source>
        <dbReference type="Proteomes" id="UP000095558"/>
    </source>
</evidence>
<keyword evidence="2" id="KW-0663">Pyridoxal phosphate</keyword>
<evidence type="ECO:0000256" key="2">
    <source>
        <dbReference type="ARBA" id="ARBA00022898"/>
    </source>
</evidence>
<reference evidence="4 5" key="1">
    <citation type="submission" date="2015-09" db="EMBL/GenBank/DDBJ databases">
        <authorList>
            <consortium name="Pathogen Informatics"/>
        </authorList>
    </citation>
    <scope>NUCLEOTIDE SEQUENCE [LARGE SCALE GENOMIC DNA]</scope>
    <source>
        <strain evidence="4 5">2789STDY5834855</strain>
    </source>
</reference>
<dbReference type="RefSeq" id="WP_042399364.1">
    <property type="nucleotide sequence ID" value="NZ_CYZV01000002.1"/>
</dbReference>
<dbReference type="GO" id="GO:0004124">
    <property type="term" value="F:cysteine synthase activity"/>
    <property type="evidence" value="ECO:0007669"/>
    <property type="project" value="UniProtKB-EC"/>
</dbReference>
<dbReference type="CDD" id="cd01561">
    <property type="entry name" value="CBS_like"/>
    <property type="match status" value="1"/>
</dbReference>
<dbReference type="Pfam" id="PF00291">
    <property type="entry name" value="PALP"/>
    <property type="match status" value="1"/>
</dbReference>
<dbReference type="AlphaFoldDB" id="A0A173YAM3"/>
<evidence type="ECO:0000259" key="3">
    <source>
        <dbReference type="Pfam" id="PF00291"/>
    </source>
</evidence>
<dbReference type="InterPro" id="IPR001926">
    <property type="entry name" value="TrpB-like_PALP"/>
</dbReference>
<evidence type="ECO:0000256" key="1">
    <source>
        <dbReference type="ARBA" id="ARBA00001933"/>
    </source>
</evidence>
<dbReference type="Proteomes" id="UP000095558">
    <property type="component" value="Unassembled WGS sequence"/>
</dbReference>
<keyword evidence="4" id="KW-0808">Transferase</keyword>
<accession>A0A173YAM3</accession>
<dbReference type="GeneID" id="83012302"/>
<comment type="cofactor">
    <cofactor evidence="1">
        <name>pyridoxal 5'-phosphate</name>
        <dbReference type="ChEBI" id="CHEBI:597326"/>
    </cofactor>
</comment>
<dbReference type="EMBL" id="CYZV01000002">
    <property type="protein sequence ID" value="CUN60620.1"/>
    <property type="molecule type" value="Genomic_DNA"/>
</dbReference>
<evidence type="ECO:0000313" key="4">
    <source>
        <dbReference type="EMBL" id="CUN60620.1"/>
    </source>
</evidence>
<protein>
    <submittedName>
        <fullName evidence="4">Cysteine synthase</fullName>
        <ecNumber evidence="4">2.5.1.47</ecNumber>
    </submittedName>
</protein>
<dbReference type="Gene3D" id="3.40.50.1100">
    <property type="match status" value="2"/>
</dbReference>
<feature type="domain" description="Tryptophan synthase beta chain-like PALP" evidence="3">
    <location>
        <begin position="13"/>
        <end position="297"/>
    </location>
</feature>
<dbReference type="EC" id="2.5.1.47" evidence="4"/>
<proteinExistence type="predicted"/>
<sequence>MNDIIFKLNSLENLIGHTPLVEISFIYKEKKMKVYAKLEYYNLTGSIKDRIALYMLKKAYINKELHDDDLILEATSGNTGISFAAIGTYLGFNVHIYMPDWMSPERIKLLESYNATVHLVSKEAGGFSKCISLTEECKANCSNIYLPQQFSNNSNSYSHYYSTAPEIYNTLKRHHLTPSILVSGVGTGGTIMGIYKYLKEKNHHLKAYPLEPSSSPTLSTGTHTGTHRIQGISDEFVPPIVNLNDLNEIISIDDGDAIIMAQKLSRELGLGVGISSGANFIGAVKALELNSATSVAVTVFADDNKKYLSTDLMNKEPVKENYISSNIKLIDIKVL</sequence>
<dbReference type="InterPro" id="IPR050214">
    <property type="entry name" value="Cys_Synth/Cystath_Beta-Synth"/>
</dbReference>
<name>A0A173YAM3_9CLOT</name>
<dbReference type="OrthoDB" id="9808024at2"/>
<dbReference type="InterPro" id="IPR036052">
    <property type="entry name" value="TrpB-like_PALP_sf"/>
</dbReference>
<organism evidence="4 5">
    <name type="scientific">Clostridium disporicum</name>
    <dbReference type="NCBI Taxonomy" id="84024"/>
    <lineage>
        <taxon>Bacteria</taxon>
        <taxon>Bacillati</taxon>
        <taxon>Bacillota</taxon>
        <taxon>Clostridia</taxon>
        <taxon>Eubacteriales</taxon>
        <taxon>Clostridiaceae</taxon>
        <taxon>Clostridium</taxon>
    </lineage>
</organism>
<dbReference type="PANTHER" id="PTHR10314">
    <property type="entry name" value="CYSTATHIONINE BETA-SYNTHASE"/>
    <property type="match status" value="1"/>
</dbReference>
<dbReference type="SUPFAM" id="SSF53686">
    <property type="entry name" value="Tryptophan synthase beta subunit-like PLP-dependent enzymes"/>
    <property type="match status" value="1"/>
</dbReference>